<reference evidence="2" key="1">
    <citation type="submission" date="2025-08" db="UniProtKB">
        <authorList>
            <consortium name="Ensembl"/>
        </authorList>
    </citation>
    <scope>IDENTIFICATION</scope>
</reference>
<reference evidence="2" key="2">
    <citation type="submission" date="2025-09" db="UniProtKB">
        <authorList>
            <consortium name="Ensembl"/>
        </authorList>
    </citation>
    <scope>IDENTIFICATION</scope>
</reference>
<dbReference type="AlphaFoldDB" id="A0A674HY57"/>
<dbReference type="Ensembl" id="ENSTMTT00000000586.1">
    <property type="protein sequence ID" value="ENSTMTP00000000572.1"/>
    <property type="gene ID" value="ENSTMTG00000000487.1"/>
</dbReference>
<evidence type="ECO:0000313" key="2">
    <source>
        <dbReference type="Ensembl" id="ENSTMTP00000000572.1"/>
    </source>
</evidence>
<feature type="region of interest" description="Disordered" evidence="1">
    <location>
        <begin position="1"/>
        <end position="46"/>
    </location>
</feature>
<evidence type="ECO:0000256" key="1">
    <source>
        <dbReference type="SAM" id="MobiDB-lite"/>
    </source>
</evidence>
<organism evidence="2 3">
    <name type="scientific">Terrapene triunguis</name>
    <name type="common">Three-toed box turtle</name>
    <dbReference type="NCBI Taxonomy" id="2587831"/>
    <lineage>
        <taxon>Eukaryota</taxon>
        <taxon>Metazoa</taxon>
        <taxon>Chordata</taxon>
        <taxon>Craniata</taxon>
        <taxon>Vertebrata</taxon>
        <taxon>Euteleostomi</taxon>
        <taxon>Archelosauria</taxon>
        <taxon>Testudinata</taxon>
        <taxon>Testudines</taxon>
        <taxon>Cryptodira</taxon>
        <taxon>Durocryptodira</taxon>
        <taxon>Testudinoidea</taxon>
        <taxon>Emydidae</taxon>
        <taxon>Terrapene</taxon>
    </lineage>
</organism>
<evidence type="ECO:0000313" key="3">
    <source>
        <dbReference type="Proteomes" id="UP000472274"/>
    </source>
</evidence>
<feature type="compositionally biased region" description="Polar residues" evidence="1">
    <location>
        <begin position="1"/>
        <end position="13"/>
    </location>
</feature>
<protein>
    <submittedName>
        <fullName evidence="2">Uncharacterized protein</fullName>
    </submittedName>
</protein>
<name>A0A674HY57_9SAUR</name>
<accession>A0A674HY57</accession>
<keyword evidence="3" id="KW-1185">Reference proteome</keyword>
<dbReference type="InParanoid" id="A0A674HY57"/>
<proteinExistence type="predicted"/>
<dbReference type="Proteomes" id="UP000472274">
    <property type="component" value="Unplaced"/>
</dbReference>
<sequence length="92" mass="10540">MLRYCNHTTSTLVPQRPPPHQSDSQIASGVEDATNDPVEEPPSNPENAEVYMERVRSWQRELSRFGGVVYYRVAHSQLHFCYVPKARKILGI</sequence>